<dbReference type="PANTHER" id="PTHR31350:SF21">
    <property type="entry name" value="F-BOX ONLY PROTEIN 21"/>
    <property type="match status" value="1"/>
</dbReference>
<dbReference type="GO" id="GO:0003677">
    <property type="term" value="F:DNA binding"/>
    <property type="evidence" value="ECO:0007669"/>
    <property type="project" value="InterPro"/>
</dbReference>
<dbReference type="Gene3D" id="2.30.30.390">
    <property type="entry name" value="Hemimethylated DNA-binding domain"/>
    <property type="match status" value="1"/>
</dbReference>
<dbReference type="Pfam" id="PF08755">
    <property type="entry name" value="YccV-like"/>
    <property type="match status" value="1"/>
</dbReference>
<keyword evidence="3" id="KW-1185">Reference proteome</keyword>
<evidence type="ECO:0000313" key="2">
    <source>
        <dbReference type="EMBL" id="KAK7087670.1"/>
    </source>
</evidence>
<evidence type="ECO:0000259" key="1">
    <source>
        <dbReference type="SMART" id="SM00992"/>
    </source>
</evidence>
<reference evidence="2 3" key="1">
    <citation type="submission" date="2024-02" db="EMBL/GenBank/DDBJ databases">
        <title>Chromosome-scale genome assembly of the rough periwinkle Littorina saxatilis.</title>
        <authorList>
            <person name="De Jode A."/>
            <person name="Faria R."/>
            <person name="Formenti G."/>
            <person name="Sims Y."/>
            <person name="Smith T.P."/>
            <person name="Tracey A."/>
            <person name="Wood J.M.D."/>
            <person name="Zagrodzka Z.B."/>
            <person name="Johannesson K."/>
            <person name="Butlin R.K."/>
            <person name="Leder E.H."/>
        </authorList>
    </citation>
    <scope>NUCLEOTIDE SEQUENCE [LARGE SCALE GENOMIC DNA]</scope>
    <source>
        <strain evidence="2">Snail1</strain>
        <tissue evidence="2">Muscle</tissue>
    </source>
</reference>
<dbReference type="Gene3D" id="1.20.1280.50">
    <property type="match status" value="1"/>
</dbReference>
<dbReference type="InterPro" id="IPR001810">
    <property type="entry name" value="F-box_dom"/>
</dbReference>
<dbReference type="InterPro" id="IPR036623">
    <property type="entry name" value="Hemimethylated_DNA-bd_sf"/>
</dbReference>
<gene>
    <name evidence="2" type="ORF">V1264_021689</name>
</gene>
<dbReference type="InterPro" id="IPR036047">
    <property type="entry name" value="F-box-like_dom_sf"/>
</dbReference>
<dbReference type="EMBL" id="JBAMIC010004070">
    <property type="protein sequence ID" value="KAK7087670.1"/>
    <property type="molecule type" value="Genomic_DNA"/>
</dbReference>
<dbReference type="Pfam" id="PF12937">
    <property type="entry name" value="F-box-like"/>
    <property type="match status" value="1"/>
</dbReference>
<accession>A0AAN9AIV4</accession>
<dbReference type="AlphaFoldDB" id="A0AAN9AIV4"/>
<dbReference type="InterPro" id="IPR011722">
    <property type="entry name" value="Hemimethylated_DNA-bd_dom"/>
</dbReference>
<comment type="caution">
    <text evidence="2">The sequence shown here is derived from an EMBL/GenBank/DDBJ whole genome shotgun (WGS) entry which is preliminary data.</text>
</comment>
<proteinExistence type="predicted"/>
<evidence type="ECO:0000313" key="3">
    <source>
        <dbReference type="Proteomes" id="UP001374579"/>
    </source>
</evidence>
<name>A0AAN9AIV4_9CAEN</name>
<dbReference type="SUPFAM" id="SSF81383">
    <property type="entry name" value="F-box domain"/>
    <property type="match status" value="1"/>
</dbReference>
<dbReference type="Pfam" id="PF13369">
    <property type="entry name" value="Transglut_core2"/>
    <property type="match status" value="1"/>
</dbReference>
<organism evidence="2 3">
    <name type="scientific">Littorina saxatilis</name>
    <dbReference type="NCBI Taxonomy" id="31220"/>
    <lineage>
        <taxon>Eukaryota</taxon>
        <taxon>Metazoa</taxon>
        <taxon>Spiralia</taxon>
        <taxon>Lophotrochozoa</taxon>
        <taxon>Mollusca</taxon>
        <taxon>Gastropoda</taxon>
        <taxon>Caenogastropoda</taxon>
        <taxon>Littorinimorpha</taxon>
        <taxon>Littorinoidea</taxon>
        <taxon>Littorinidae</taxon>
        <taxon>Littorina</taxon>
    </lineage>
</organism>
<dbReference type="NCBIfam" id="TIGR02097">
    <property type="entry name" value="yccV"/>
    <property type="match status" value="1"/>
</dbReference>
<dbReference type="InterPro" id="IPR032698">
    <property type="entry name" value="SirB1_N"/>
</dbReference>
<sequence>MASKANTLLCLPPEILIRILSSEVLQDVDVCNASKACESLCQICCCNEIWKAKFQRRWQSGLSTDKASLPPGGWLELFKVRKTIFQQVQKLVKTLAAKNYHREEVSNESFHDFLQLGELHERGLAFVLEDLHDILECDRYKRLTDKYYSKKAVYFLNHRRLEEEWTSFLSLSQEQQSMEKGAVMVSDWMRPLQRVSLSGVSRQLDDIADQVRAALKLKSTDHPACFKDNSHTGFVENLWTVDQCREVLLTLNSVLFEQLGFKGNHANYYLPENSFIDEVLEQKKGIPITMSIVYASVARRLGVVVEAVNFPKHFLLRWKEHPMATGVDQYTFVDAFNNGKFHSHKSCRSELLDFSDVFGEDIFYPTTLAKLFERSARNLVSIARAFADSDDHIRLLRDGVALYLAISPHDRDMKMLQTRIFIHLRINLKDVIEYLQTLPPREGIPSLIHECEKQLLMNQTPPEEPTPKHRADFTMVKFSVGMVMKHKRYDYMCVIYGWDFECQASSEWILQMGVNRLENKHRQPFYNVLVPDGSNRYAAEENLLYTRDVCTIGHAEVGKFFEEYTGRHYIPNPYKAKEYPDDTPVTKTLIDNFFTSGE</sequence>
<feature type="domain" description="Hemimethylated DNA-binding" evidence="1">
    <location>
        <begin position="475"/>
        <end position="572"/>
    </location>
</feature>
<protein>
    <recommendedName>
        <fullName evidence="1">Hemimethylated DNA-binding domain-containing protein</fullName>
    </recommendedName>
</protein>
<dbReference type="SUPFAM" id="SSF141255">
    <property type="entry name" value="YccV-like"/>
    <property type="match status" value="1"/>
</dbReference>
<dbReference type="PANTHER" id="PTHR31350">
    <property type="entry name" value="SI:DKEY-261L7.2"/>
    <property type="match status" value="1"/>
</dbReference>
<dbReference type="Proteomes" id="UP001374579">
    <property type="component" value="Unassembled WGS sequence"/>
</dbReference>
<dbReference type="SMART" id="SM00992">
    <property type="entry name" value="YccV-like"/>
    <property type="match status" value="1"/>
</dbReference>